<keyword evidence="10" id="KW-1185">Reference proteome</keyword>
<sequence>MMRRFLVTLLLLVAWVQPLSAQDDPNALLNQALATPAQEAAAPAQDPYSETMWIFFVGTGLIALAGFGITQWKARRHTFDDAPMHVVHSLNLSPKHRLVVVELDGKQLLLGVSDAGIHVLNANEAQQTQAPQTQEAPKADLWLEALRQSKNLPVEPKTQEHSGLFAQVDARPQTRTNRESDSVLIGLKSLESKARATA</sequence>
<gene>
    <name evidence="9" type="ORF">FRD01_15540</name>
</gene>
<organism evidence="9 10">
    <name type="scientific">Microvenator marinus</name>
    <dbReference type="NCBI Taxonomy" id="2600177"/>
    <lineage>
        <taxon>Bacteria</taxon>
        <taxon>Deltaproteobacteria</taxon>
        <taxon>Bradymonadales</taxon>
        <taxon>Microvenatoraceae</taxon>
        <taxon>Microvenator</taxon>
    </lineage>
</organism>
<evidence type="ECO:0000256" key="5">
    <source>
        <dbReference type="ARBA" id="ARBA00023136"/>
    </source>
</evidence>
<evidence type="ECO:0000256" key="2">
    <source>
        <dbReference type="ARBA" id="ARBA00022475"/>
    </source>
</evidence>
<feature type="transmembrane region" description="Helical" evidence="7">
    <location>
        <begin position="52"/>
        <end position="69"/>
    </location>
</feature>
<keyword evidence="3 7" id="KW-0812">Transmembrane</keyword>
<dbReference type="AlphaFoldDB" id="A0A5B8XTL2"/>
<evidence type="ECO:0000256" key="8">
    <source>
        <dbReference type="SAM" id="SignalP"/>
    </source>
</evidence>
<keyword evidence="9" id="KW-0966">Cell projection</keyword>
<keyword evidence="8" id="KW-0732">Signal</keyword>
<evidence type="ECO:0000256" key="3">
    <source>
        <dbReference type="ARBA" id="ARBA00022692"/>
    </source>
</evidence>
<accession>A0A5B8XTL2</accession>
<keyword evidence="9" id="KW-0282">Flagellum</keyword>
<dbReference type="RefSeq" id="WP_146961215.1">
    <property type="nucleotide sequence ID" value="NZ_CP042467.1"/>
</dbReference>
<evidence type="ECO:0000313" key="10">
    <source>
        <dbReference type="Proteomes" id="UP000321595"/>
    </source>
</evidence>
<dbReference type="KEGG" id="bbae:FRD01_15540"/>
<keyword evidence="4 7" id="KW-1133">Transmembrane helix</keyword>
<feature type="region of interest" description="Disordered" evidence="6">
    <location>
        <begin position="154"/>
        <end position="182"/>
    </location>
</feature>
<keyword evidence="9" id="KW-0969">Cilium</keyword>
<reference evidence="9 10" key="1">
    <citation type="submission" date="2019-08" db="EMBL/GenBank/DDBJ databases">
        <authorList>
            <person name="Liang Q."/>
        </authorList>
    </citation>
    <scope>NUCLEOTIDE SEQUENCE [LARGE SCALE GENOMIC DNA]</scope>
    <source>
        <strain evidence="9 10">V1718</strain>
    </source>
</reference>
<dbReference type="EMBL" id="CP042467">
    <property type="protein sequence ID" value="QED28621.1"/>
    <property type="molecule type" value="Genomic_DNA"/>
</dbReference>
<evidence type="ECO:0000256" key="4">
    <source>
        <dbReference type="ARBA" id="ARBA00022989"/>
    </source>
</evidence>
<evidence type="ECO:0000256" key="6">
    <source>
        <dbReference type="SAM" id="MobiDB-lite"/>
    </source>
</evidence>
<dbReference type="Pfam" id="PF04347">
    <property type="entry name" value="FliO"/>
    <property type="match status" value="1"/>
</dbReference>
<keyword evidence="2" id="KW-1003">Cell membrane</keyword>
<protein>
    <submittedName>
        <fullName evidence="9">Flagellar biosynthetic protein FliO</fullName>
    </submittedName>
</protein>
<dbReference type="OrthoDB" id="9342590at2"/>
<dbReference type="GO" id="GO:0016020">
    <property type="term" value="C:membrane"/>
    <property type="evidence" value="ECO:0007669"/>
    <property type="project" value="InterPro"/>
</dbReference>
<evidence type="ECO:0000313" key="9">
    <source>
        <dbReference type="EMBL" id="QED28621.1"/>
    </source>
</evidence>
<evidence type="ECO:0000256" key="1">
    <source>
        <dbReference type="ARBA" id="ARBA00004236"/>
    </source>
</evidence>
<name>A0A5B8XTL2_9DELT</name>
<dbReference type="Proteomes" id="UP000321595">
    <property type="component" value="Chromosome"/>
</dbReference>
<proteinExistence type="predicted"/>
<feature type="chain" id="PRO_5023103690" evidence="8">
    <location>
        <begin position="22"/>
        <end position="198"/>
    </location>
</feature>
<evidence type="ECO:0000256" key="7">
    <source>
        <dbReference type="SAM" id="Phobius"/>
    </source>
</evidence>
<feature type="signal peptide" evidence="8">
    <location>
        <begin position="1"/>
        <end position="21"/>
    </location>
</feature>
<dbReference type="InterPro" id="IPR022781">
    <property type="entry name" value="Flagellar_biosynth_FliO"/>
</dbReference>
<dbReference type="GO" id="GO:0044781">
    <property type="term" value="P:bacterial-type flagellum organization"/>
    <property type="evidence" value="ECO:0007669"/>
    <property type="project" value="InterPro"/>
</dbReference>
<keyword evidence="5 7" id="KW-0472">Membrane</keyword>
<comment type="subcellular location">
    <subcellularLocation>
        <location evidence="1">Cell membrane</location>
    </subcellularLocation>
</comment>